<keyword evidence="3" id="KW-1185">Reference proteome</keyword>
<accession>A0A164ESI2</accession>
<dbReference type="Proteomes" id="UP000076858">
    <property type="component" value="Unassembled WGS sequence"/>
</dbReference>
<organism evidence="2 3">
    <name type="scientific">Daphnia magna</name>
    <dbReference type="NCBI Taxonomy" id="35525"/>
    <lineage>
        <taxon>Eukaryota</taxon>
        <taxon>Metazoa</taxon>
        <taxon>Ecdysozoa</taxon>
        <taxon>Arthropoda</taxon>
        <taxon>Crustacea</taxon>
        <taxon>Branchiopoda</taxon>
        <taxon>Diplostraca</taxon>
        <taxon>Cladocera</taxon>
        <taxon>Anomopoda</taxon>
        <taxon>Daphniidae</taxon>
        <taxon>Daphnia</taxon>
    </lineage>
</organism>
<feature type="non-terminal residue" evidence="2">
    <location>
        <position position="1"/>
    </location>
</feature>
<dbReference type="AlphaFoldDB" id="A0A164ESI2"/>
<evidence type="ECO:0000256" key="1">
    <source>
        <dbReference type="SAM" id="SignalP"/>
    </source>
</evidence>
<proteinExistence type="predicted"/>
<gene>
    <name evidence="2" type="ORF">APZ42_008243</name>
</gene>
<sequence>STTVFKLDLLVLNLMSKVVARRKMGYSENEYSGAEWDYYGINELWHNTCT</sequence>
<keyword evidence="1" id="KW-0732">Signal</keyword>
<feature type="signal peptide" evidence="1">
    <location>
        <begin position="1"/>
        <end position="20"/>
    </location>
</feature>
<evidence type="ECO:0000313" key="3">
    <source>
        <dbReference type="Proteomes" id="UP000076858"/>
    </source>
</evidence>
<protein>
    <submittedName>
        <fullName evidence="2">Uncharacterized protein</fullName>
    </submittedName>
</protein>
<name>A0A164ESI2_9CRUS</name>
<feature type="chain" id="PRO_5007849835" evidence="1">
    <location>
        <begin position="21"/>
        <end position="50"/>
    </location>
</feature>
<evidence type="ECO:0000313" key="2">
    <source>
        <dbReference type="EMBL" id="KZR97085.1"/>
    </source>
</evidence>
<dbReference type="EMBL" id="LRGB01022690">
    <property type="protein sequence ID" value="KZR97085.1"/>
    <property type="molecule type" value="Genomic_DNA"/>
</dbReference>
<comment type="caution">
    <text evidence="2">The sequence shown here is derived from an EMBL/GenBank/DDBJ whole genome shotgun (WGS) entry which is preliminary data.</text>
</comment>
<reference evidence="2 3" key="1">
    <citation type="submission" date="2016-03" db="EMBL/GenBank/DDBJ databases">
        <title>EvidentialGene: Evidence-directed Construction of Genes on Genomes.</title>
        <authorList>
            <person name="Gilbert D.G."/>
            <person name="Choi J.-H."/>
            <person name="Mockaitis K."/>
            <person name="Colbourne J."/>
            <person name="Pfrender M."/>
        </authorList>
    </citation>
    <scope>NUCLEOTIDE SEQUENCE [LARGE SCALE GENOMIC DNA]</scope>
    <source>
        <strain evidence="2 3">Xinb3</strain>
        <tissue evidence="2">Complete organism</tissue>
    </source>
</reference>